<dbReference type="PhylomeDB" id="A4WK11"/>
<feature type="region of interest" description="Disordered" evidence="1">
    <location>
        <begin position="126"/>
        <end position="149"/>
    </location>
</feature>
<reference evidence="2 3" key="1">
    <citation type="submission" date="2007-04" db="EMBL/GenBank/DDBJ databases">
        <title>Complete sequence of Pyrobaculum arsenaticum DSM 13514.</title>
        <authorList>
            <consortium name="US DOE Joint Genome Institute"/>
            <person name="Copeland A."/>
            <person name="Lucas S."/>
            <person name="Lapidus A."/>
            <person name="Barry K."/>
            <person name="Glavina del Rio T."/>
            <person name="Dalin E."/>
            <person name="Tice H."/>
            <person name="Pitluck S."/>
            <person name="Chain P."/>
            <person name="Malfatti S."/>
            <person name="Shin M."/>
            <person name="Vergez L."/>
            <person name="Schmutz J."/>
            <person name="Larimer F."/>
            <person name="Land M."/>
            <person name="Hauser L."/>
            <person name="Kyrpides N."/>
            <person name="Mikhailova N."/>
            <person name="Cozen A.E."/>
            <person name="Fitz-Gibbon S.T."/>
            <person name="House C.H."/>
            <person name="Saltikov C."/>
            <person name="Lowe T.M."/>
            <person name="Richardson P."/>
        </authorList>
    </citation>
    <scope>NUCLEOTIDE SEQUENCE [LARGE SCALE GENOMIC DNA]</scope>
    <source>
        <strain evidence="3">ATCC 700994 / DSM 13514 / JCM 11321 / PZ6</strain>
    </source>
</reference>
<dbReference type="AlphaFoldDB" id="A4WK11"/>
<dbReference type="KEGG" id="pas:Pars_1156"/>
<gene>
    <name evidence="2" type="ordered locus">Pars_1156</name>
</gene>
<accession>A4WK11</accession>
<sequence>MRRPRTRSPAPSAWAQRLAGDPATALAAGSTHRGLLTCRHSNMHGNSPHQLFLYPHEFYVPLTAEGGRRFLQALEEDAEFRYAVAGLLGLGEVLADLKMLRKDFNKFAEESLRRWEENNMRWEENNKRWEENEKRSEDNWRRWEKNERR</sequence>
<evidence type="ECO:0000256" key="1">
    <source>
        <dbReference type="SAM" id="MobiDB-lite"/>
    </source>
</evidence>
<protein>
    <submittedName>
        <fullName evidence="2">Uncharacterized protein</fullName>
    </submittedName>
</protein>
<name>A4WK11_PYRAR</name>
<dbReference type="PANTHER" id="PTHR34314">
    <property type="entry name" value="CRENARCHAEAL PROTEIN, PUTATIVE-RELATED"/>
    <property type="match status" value="1"/>
</dbReference>
<dbReference type="PANTHER" id="PTHR34314:SF6">
    <property type="entry name" value="DUF3782 DOMAIN-CONTAINING PROTEIN"/>
    <property type="match status" value="1"/>
</dbReference>
<dbReference type="EMBL" id="CP000660">
    <property type="protein sequence ID" value="ABP50728.1"/>
    <property type="molecule type" value="Genomic_DNA"/>
</dbReference>
<organism evidence="2 3">
    <name type="scientific">Pyrobaculum arsenaticum (strain DSM 13514 / JCM 11321 / PZ6)</name>
    <dbReference type="NCBI Taxonomy" id="340102"/>
    <lineage>
        <taxon>Archaea</taxon>
        <taxon>Thermoproteota</taxon>
        <taxon>Thermoprotei</taxon>
        <taxon>Thermoproteales</taxon>
        <taxon>Thermoproteaceae</taxon>
        <taxon>Pyrobaculum</taxon>
    </lineage>
</organism>
<evidence type="ECO:0000313" key="3">
    <source>
        <dbReference type="Proteomes" id="UP000001567"/>
    </source>
</evidence>
<proteinExistence type="predicted"/>
<dbReference type="Proteomes" id="UP000001567">
    <property type="component" value="Chromosome"/>
</dbReference>
<evidence type="ECO:0000313" key="2">
    <source>
        <dbReference type="EMBL" id="ABP50728.1"/>
    </source>
</evidence>
<dbReference type="HOGENOM" id="CLU_1745609_0_0_2"/>